<name>A0A8S3ABS9_9BILA</name>
<dbReference type="EMBL" id="CAJOBJ010119463">
    <property type="protein sequence ID" value="CAF4669141.1"/>
    <property type="molecule type" value="Genomic_DNA"/>
</dbReference>
<accession>A0A8S3ABS9</accession>
<reference evidence="1" key="1">
    <citation type="submission" date="2021-02" db="EMBL/GenBank/DDBJ databases">
        <authorList>
            <person name="Nowell W R."/>
        </authorList>
    </citation>
    <scope>NUCLEOTIDE SEQUENCE</scope>
</reference>
<dbReference type="AlphaFoldDB" id="A0A8S3ABS9"/>
<feature type="non-terminal residue" evidence="1">
    <location>
        <position position="28"/>
    </location>
</feature>
<organism evidence="1 2">
    <name type="scientific">Rotaria magnacalcarata</name>
    <dbReference type="NCBI Taxonomy" id="392030"/>
    <lineage>
        <taxon>Eukaryota</taxon>
        <taxon>Metazoa</taxon>
        <taxon>Spiralia</taxon>
        <taxon>Gnathifera</taxon>
        <taxon>Rotifera</taxon>
        <taxon>Eurotatoria</taxon>
        <taxon>Bdelloidea</taxon>
        <taxon>Philodinida</taxon>
        <taxon>Philodinidae</taxon>
        <taxon>Rotaria</taxon>
    </lineage>
</organism>
<gene>
    <name evidence="1" type="ORF">GIL414_LOCUS41810</name>
</gene>
<protein>
    <submittedName>
        <fullName evidence="1">Uncharacterized protein</fullName>
    </submittedName>
</protein>
<sequence>MENDEKQLGSCLKTIIDSVEKYLHELKS</sequence>
<evidence type="ECO:0000313" key="2">
    <source>
        <dbReference type="Proteomes" id="UP000681720"/>
    </source>
</evidence>
<evidence type="ECO:0000313" key="1">
    <source>
        <dbReference type="EMBL" id="CAF4669141.1"/>
    </source>
</evidence>
<comment type="caution">
    <text evidence="1">The sequence shown here is derived from an EMBL/GenBank/DDBJ whole genome shotgun (WGS) entry which is preliminary data.</text>
</comment>
<dbReference type="Proteomes" id="UP000681720">
    <property type="component" value="Unassembled WGS sequence"/>
</dbReference>
<proteinExistence type="predicted"/>